<keyword evidence="1" id="KW-1185">Reference proteome</keyword>
<evidence type="ECO:0000313" key="1">
    <source>
        <dbReference type="Proteomes" id="UP000050640"/>
    </source>
</evidence>
<sequence>MDEFETAAKPLCDEIVNDNVTDAVTYYYGAWVKTKNNTYKDMFMGCCKLCQVLTKIDWLATLKIQIVTVSKFALLREESLMHQSEMNFIDTNYLTVKRDMIPACQSSTYHLIPVLLGNNVGFSSAFDTLSWESLLLQAIAPPRQNNTTYMGRYTSAIANKYKRNHCLNSFSLKRHSVCLVYVLSTKNYGYECCCYGDEIPFCQERIRNAIRTDSSVGLLRGKQIACIIDGDSVGDNWQVNFSPDGVEFKGDVHDLMNHMEHKVIELKCYVVYYRD</sequence>
<dbReference type="AlphaFoldDB" id="A0A0R3RJJ5"/>
<dbReference type="WBParaSite" id="EEL_0000165401-mRNA-1">
    <property type="protein sequence ID" value="EEL_0000165401-mRNA-1"/>
    <property type="gene ID" value="EEL_0000165401"/>
</dbReference>
<proteinExistence type="predicted"/>
<reference evidence="2" key="1">
    <citation type="submission" date="2017-02" db="UniProtKB">
        <authorList>
            <consortium name="WormBaseParasite"/>
        </authorList>
    </citation>
    <scope>IDENTIFICATION</scope>
</reference>
<protein>
    <submittedName>
        <fullName evidence="2">COesterase domain-containing protein</fullName>
    </submittedName>
</protein>
<dbReference type="Proteomes" id="UP000050640">
    <property type="component" value="Unplaced"/>
</dbReference>
<evidence type="ECO:0000313" key="2">
    <source>
        <dbReference type="WBParaSite" id="EEL_0000165401-mRNA-1"/>
    </source>
</evidence>
<organism evidence="1 2">
    <name type="scientific">Elaeophora elaphi</name>
    <dbReference type="NCBI Taxonomy" id="1147741"/>
    <lineage>
        <taxon>Eukaryota</taxon>
        <taxon>Metazoa</taxon>
        <taxon>Ecdysozoa</taxon>
        <taxon>Nematoda</taxon>
        <taxon>Chromadorea</taxon>
        <taxon>Rhabditida</taxon>
        <taxon>Spirurina</taxon>
        <taxon>Spiruromorpha</taxon>
        <taxon>Filarioidea</taxon>
        <taxon>Onchocercidae</taxon>
        <taxon>Elaeophora</taxon>
    </lineage>
</organism>
<accession>A0A0R3RJJ5</accession>
<name>A0A0R3RJJ5_9BILA</name>